<name>A0AAX1FZY5_VIBPH</name>
<reference evidence="1 2" key="1">
    <citation type="submission" date="2018-12" db="EMBL/GenBank/DDBJ databases">
        <title>Genomic insights into the evolutionary origins and pathogenicity of five Vibrio parahaemolyticus strains isolated from the shrimp with acute hepatopancreatic necrosis disease (AHPND).</title>
        <authorList>
            <person name="Yang Q."/>
            <person name="Dong X."/>
            <person name="Xie G."/>
            <person name="Fu S."/>
            <person name="Zou P."/>
            <person name="Sun J."/>
            <person name="Wang Y."/>
            <person name="Huang J."/>
        </authorList>
    </citation>
    <scope>NUCLEOTIDE SEQUENCE [LARGE SCALE GENOMIC DNA]</scope>
    <source>
        <strain evidence="1 2">20160303005-1</strain>
        <plasmid evidence="2">pvpsd2016-1</plasmid>
    </source>
</reference>
<keyword evidence="1" id="KW-0614">Plasmid</keyword>
<protein>
    <recommendedName>
        <fullName evidence="3">Transposase</fullName>
    </recommendedName>
</protein>
<gene>
    <name evidence="1" type="ORF">EHC69_26875</name>
</gene>
<evidence type="ECO:0000313" key="1">
    <source>
        <dbReference type="EMBL" id="QHH12907.1"/>
    </source>
</evidence>
<geneLocation type="plasmid" evidence="2">
    <name>pvpsd2016-1</name>
</geneLocation>
<dbReference type="AlphaFoldDB" id="A0AAX1FZY5"/>
<organism evidence="1 2">
    <name type="scientific">Vibrio parahaemolyticus</name>
    <dbReference type="NCBI Taxonomy" id="670"/>
    <lineage>
        <taxon>Bacteria</taxon>
        <taxon>Pseudomonadati</taxon>
        <taxon>Pseudomonadota</taxon>
        <taxon>Gammaproteobacteria</taxon>
        <taxon>Vibrionales</taxon>
        <taxon>Vibrionaceae</taxon>
        <taxon>Vibrio</taxon>
    </lineage>
</organism>
<sequence>MLDGFECYWKALRFRIQMRVEEQLGLEGLIVRRRRTSINNGKLSYRTQGRCLVGHSYTKGAFLEVRKRYIGKF</sequence>
<evidence type="ECO:0008006" key="3">
    <source>
        <dbReference type="Google" id="ProtNLM"/>
    </source>
</evidence>
<accession>A0AAX1FZY5</accession>
<proteinExistence type="predicted"/>
<dbReference type="EMBL" id="CP034300">
    <property type="protein sequence ID" value="QHH12907.1"/>
    <property type="molecule type" value="Genomic_DNA"/>
</dbReference>
<evidence type="ECO:0000313" key="2">
    <source>
        <dbReference type="Proteomes" id="UP000464718"/>
    </source>
</evidence>
<dbReference type="Proteomes" id="UP000464718">
    <property type="component" value="Plasmid pvpsd2016-1"/>
</dbReference>